<evidence type="ECO:0000313" key="2">
    <source>
        <dbReference type="Proteomes" id="UP000188947"/>
    </source>
</evidence>
<protein>
    <submittedName>
        <fullName evidence="1">GLPGLI family protein</fullName>
    </submittedName>
</protein>
<evidence type="ECO:0000313" key="1">
    <source>
        <dbReference type="EMBL" id="OOH98173.1"/>
    </source>
</evidence>
<proteinExistence type="predicted"/>
<organism evidence="1 2">
    <name type="scientific">Elizabethkingia meningoseptica</name>
    <name type="common">Chryseobacterium meningosepticum</name>
    <dbReference type="NCBI Taxonomy" id="238"/>
    <lineage>
        <taxon>Bacteria</taxon>
        <taxon>Pseudomonadati</taxon>
        <taxon>Bacteroidota</taxon>
        <taxon>Flavobacteriia</taxon>
        <taxon>Flavobacteriales</taxon>
        <taxon>Weeksellaceae</taxon>
        <taxon>Elizabethkingia</taxon>
    </lineage>
</organism>
<dbReference type="STRING" id="238.BBD35_01530"/>
<dbReference type="InterPro" id="IPR005901">
    <property type="entry name" value="GLPGLI"/>
</dbReference>
<sequence>MKKISIFYFLLFFGIMFSQTHRFVYELQMKKKNNAVQKINMVLDIDKEYVHFYDYDFLSNDSLRKKEGGSNWQTNTRSEQLILRKINSFENKSFHDNMFDYFVIDSKDNMNWKIEKDTKKSGDYTLQKAVTNFGGRDWTAWFCPNVPFQEGPYKFRGLPGLIFEVQDSKGDYSYSLIKSTNLPSTFDTSDFLETHFGHKPVPITLKQYFKIKLDYYNDPVADMRRMLKDGGTIMIGGDKITSQEQLDQKRIFIQNSIKSNYNPIEQDKAIPYPVK</sequence>
<dbReference type="OrthoDB" id="1440774at2"/>
<reference evidence="1 2" key="1">
    <citation type="submission" date="2016-11" db="EMBL/GenBank/DDBJ databases">
        <title>Genome sequence and comparative genomic analysis of clinical strain Elizabethkingia meningoseptica 61421 PRCM.</title>
        <authorList>
            <person name="Wang M."/>
            <person name="Hu S."/>
            <person name="Cao L."/>
            <person name="Jiang T."/>
            <person name="Zhou Y."/>
            <person name="Ming D."/>
        </authorList>
    </citation>
    <scope>NUCLEOTIDE SEQUENCE [LARGE SCALE GENOMIC DNA]</scope>
    <source>
        <strain evidence="1 2">61421 PRCM</strain>
    </source>
</reference>
<dbReference type="Pfam" id="PF09697">
    <property type="entry name" value="Porph_ging"/>
    <property type="match status" value="1"/>
</dbReference>
<name>A0A1T3F416_ELIME</name>
<dbReference type="EMBL" id="MPOG01000001">
    <property type="protein sequence ID" value="OOH98173.1"/>
    <property type="molecule type" value="Genomic_DNA"/>
</dbReference>
<comment type="caution">
    <text evidence="1">The sequence shown here is derived from an EMBL/GenBank/DDBJ whole genome shotgun (WGS) entry which is preliminary data.</text>
</comment>
<dbReference type="RefSeq" id="WP_077564220.1">
    <property type="nucleotide sequence ID" value="NZ_CP016378.1"/>
</dbReference>
<dbReference type="Proteomes" id="UP000188947">
    <property type="component" value="Unassembled WGS sequence"/>
</dbReference>
<dbReference type="AlphaFoldDB" id="A0A1T3F416"/>
<keyword evidence="2" id="KW-1185">Reference proteome</keyword>
<dbReference type="NCBIfam" id="TIGR01200">
    <property type="entry name" value="GLPGLI"/>
    <property type="match status" value="1"/>
</dbReference>
<dbReference type="eggNOG" id="ENOG502ZBPK">
    <property type="taxonomic scope" value="Bacteria"/>
</dbReference>
<gene>
    <name evidence="1" type="ORF">BMF97_02585</name>
</gene>
<accession>A0A1T3F416</accession>